<gene>
    <name evidence="1" type="ORF">LZ016_14200</name>
</gene>
<dbReference type="PROSITE" id="PS51257">
    <property type="entry name" value="PROKAR_LIPOPROTEIN"/>
    <property type="match status" value="1"/>
</dbReference>
<organism evidence="1 2">
    <name type="scientific">Sphingomonas telluris</name>
    <dbReference type="NCBI Taxonomy" id="2907998"/>
    <lineage>
        <taxon>Bacteria</taxon>
        <taxon>Pseudomonadati</taxon>
        <taxon>Pseudomonadota</taxon>
        <taxon>Alphaproteobacteria</taxon>
        <taxon>Sphingomonadales</taxon>
        <taxon>Sphingomonadaceae</taxon>
        <taxon>Sphingomonas</taxon>
    </lineage>
</organism>
<reference evidence="1 2" key="1">
    <citation type="submission" date="2022-03" db="EMBL/GenBank/DDBJ databases">
        <authorList>
            <person name="Jo J.-H."/>
            <person name="Im W.-T."/>
        </authorList>
    </citation>
    <scope>NUCLEOTIDE SEQUENCE [LARGE SCALE GENOMIC DNA]</scope>
    <source>
        <strain evidence="1 2">SM33</strain>
    </source>
</reference>
<sequence length="183" mass="20068">MRHFLLLVALGASCACSKSEPEVNARNASVAEVAEQVSGATSEPGFIKPGKWLSSVTMEDFSAPSMPAQVREQMRGMMAQHQAYESCLTPEQAKRPKEDFFAGKSNSCRYEHFTMGGGKIDAQMKCEHEGMQQVMNMSGAYSPETYKMTMETRTEGGPESVSGMSMRMRVDAKRVGECEAKQG</sequence>
<dbReference type="EMBL" id="JAKZHW010000002">
    <property type="protein sequence ID" value="MCH8617245.1"/>
    <property type="molecule type" value="Genomic_DNA"/>
</dbReference>
<protein>
    <submittedName>
        <fullName evidence="1">DUF3617 domain-containing protein</fullName>
    </submittedName>
</protein>
<keyword evidence="2" id="KW-1185">Reference proteome</keyword>
<dbReference type="InterPro" id="IPR022061">
    <property type="entry name" value="DUF3617"/>
</dbReference>
<accession>A0ABS9VQJ1</accession>
<evidence type="ECO:0000313" key="1">
    <source>
        <dbReference type="EMBL" id="MCH8617245.1"/>
    </source>
</evidence>
<dbReference type="RefSeq" id="WP_241448109.1">
    <property type="nucleotide sequence ID" value="NZ_JAKZHW010000002.1"/>
</dbReference>
<comment type="caution">
    <text evidence="1">The sequence shown here is derived from an EMBL/GenBank/DDBJ whole genome shotgun (WGS) entry which is preliminary data.</text>
</comment>
<dbReference type="Pfam" id="PF12276">
    <property type="entry name" value="DUF3617"/>
    <property type="match status" value="1"/>
</dbReference>
<proteinExistence type="predicted"/>
<dbReference type="Proteomes" id="UP001203058">
    <property type="component" value="Unassembled WGS sequence"/>
</dbReference>
<name>A0ABS9VQJ1_9SPHN</name>
<evidence type="ECO:0000313" key="2">
    <source>
        <dbReference type="Proteomes" id="UP001203058"/>
    </source>
</evidence>